<dbReference type="RefSeq" id="WP_149283652.1">
    <property type="nucleotide sequence ID" value="NZ_CP038437.2"/>
</dbReference>
<sequence length="498" mass="56207">MNVKSQQTEQLERAKETNGVLRQKRVDRWYPLYHIAAPAGWINDPNGLSFYRGRYQVYFQHHPYSAQWGPMHWGHVSSEDMVTWRREPIALAPSVEADRDGVFSGSAVVGDDGKLYAFYTGHRWRNGVNEDEGNLQVQCLAVSEDGIVFEKRGVVVEGPADLLHFRDPKIWRTGDTWWMIVGACSLENRGELWLYRSSNLTDWAFDRVVFRAPDPDVYMLECPDMFPLGNKWVILYCPMGSKKEGFQARNSHNAGYVVGDWKPGGDFQPLTDYRPLDWGHQFYAPQTFEAPDGRRILFGWMGSFEIPVATQAADAWCGQLTVPRELSLDEKLQLQNRPIAEIERLRVNTQDLGSFELGLNEDRVLLEDAEAYEIELEVDLERTTSERVSLTLGATADGGSTLVAYDDLMHRVVLDRRAATHGDRGHRGAPYDGSKRLRLRILVDRGSIEVFVNDGAESVTSFAFPGEGPRAAVLGSESGTIAVKSLVLHHLRSAWSDS</sequence>
<dbReference type="AlphaFoldDB" id="A0A5C1NC37"/>
<dbReference type="Proteomes" id="UP000324285">
    <property type="component" value="Chromosome"/>
</dbReference>
<comment type="subcellular location">
    <subcellularLocation>
        <location evidence="5">Cytoplasm</location>
    </subcellularLocation>
</comment>
<dbReference type="Gene3D" id="2.60.120.560">
    <property type="entry name" value="Exo-inulinase, domain 1"/>
    <property type="match status" value="1"/>
</dbReference>
<dbReference type="InterPro" id="IPR051214">
    <property type="entry name" value="GH32_Enzymes"/>
</dbReference>
<dbReference type="InterPro" id="IPR013320">
    <property type="entry name" value="ConA-like_dom_sf"/>
</dbReference>
<dbReference type="UniPathway" id="UPA00238"/>
<dbReference type="PANTHER" id="PTHR43101:SF1">
    <property type="entry name" value="BETA-FRUCTOSIDASE"/>
    <property type="match status" value="1"/>
</dbReference>
<evidence type="ECO:0000256" key="4">
    <source>
        <dbReference type="RuleBase" id="RU362110"/>
    </source>
</evidence>
<dbReference type="Pfam" id="PF08244">
    <property type="entry name" value="Glyco_hydro_32C"/>
    <property type="match status" value="1"/>
</dbReference>
<dbReference type="InterPro" id="IPR013148">
    <property type="entry name" value="Glyco_hydro_32_N"/>
</dbReference>
<evidence type="ECO:0000313" key="9">
    <source>
        <dbReference type="Proteomes" id="UP000324285"/>
    </source>
</evidence>
<keyword evidence="5" id="KW-0119">Carbohydrate metabolism</keyword>
<dbReference type="NCBIfam" id="TIGR01322">
    <property type="entry name" value="scrB_fam"/>
    <property type="match status" value="1"/>
</dbReference>
<dbReference type="InterPro" id="IPR023296">
    <property type="entry name" value="Glyco_hydro_beta-prop_sf"/>
</dbReference>
<accession>A0A5C1NC37</accession>
<keyword evidence="5" id="KW-0963">Cytoplasm</keyword>
<dbReference type="Pfam" id="PF00251">
    <property type="entry name" value="Glyco_hydro_32N"/>
    <property type="match status" value="1"/>
</dbReference>
<gene>
    <name evidence="8" type="ORF">E4T21_03745</name>
</gene>
<dbReference type="GO" id="GO:0005985">
    <property type="term" value="P:sucrose metabolic process"/>
    <property type="evidence" value="ECO:0007669"/>
    <property type="project" value="UniProtKB-UniPathway"/>
</dbReference>
<evidence type="ECO:0000256" key="5">
    <source>
        <dbReference type="RuleBase" id="RU365015"/>
    </source>
</evidence>
<comment type="catalytic activity">
    <reaction evidence="4">
        <text>Hydrolysis of terminal non-reducing beta-D-fructofuranoside residues in beta-D-fructofuranosides.</text>
        <dbReference type="EC" id="3.2.1.26"/>
    </reaction>
</comment>
<evidence type="ECO:0000259" key="7">
    <source>
        <dbReference type="Pfam" id="PF08244"/>
    </source>
</evidence>
<dbReference type="Gene3D" id="2.115.10.20">
    <property type="entry name" value="Glycosyl hydrolase domain, family 43"/>
    <property type="match status" value="1"/>
</dbReference>
<comment type="function">
    <text evidence="5">Enables the bacterium to metabolize sucrose as a sole carbon source.</text>
</comment>
<protein>
    <recommendedName>
        <fullName evidence="4">Sucrose-6-phosphate hydrolase</fullName>
        <ecNumber evidence="4">3.2.1.26</ecNumber>
    </recommendedName>
    <alternativeName>
        <fullName evidence="5">Invertase</fullName>
    </alternativeName>
</protein>
<dbReference type="SUPFAM" id="SSF49899">
    <property type="entry name" value="Concanavalin A-like lectins/glucanases"/>
    <property type="match status" value="1"/>
</dbReference>
<comment type="pathway">
    <text evidence="5">Glycan biosynthesis; sucrose metabolism.</text>
</comment>
<name>A0A5C1NC37_9GAMM</name>
<dbReference type="InterPro" id="IPR013189">
    <property type="entry name" value="Glyco_hydro_32_C"/>
</dbReference>
<evidence type="ECO:0000313" key="8">
    <source>
        <dbReference type="EMBL" id="QEM80764.1"/>
    </source>
</evidence>
<dbReference type="EC" id="3.2.1.26" evidence="4"/>
<evidence type="ECO:0000256" key="2">
    <source>
        <dbReference type="ARBA" id="ARBA00022801"/>
    </source>
</evidence>
<dbReference type="KEGG" id="hbh:E4T21_03745"/>
<dbReference type="InterPro" id="IPR001362">
    <property type="entry name" value="Glyco_hydro_32"/>
</dbReference>
<keyword evidence="2 4" id="KW-0378">Hydrolase</keyword>
<dbReference type="GO" id="GO:0004564">
    <property type="term" value="F:beta-fructofuranosidase activity"/>
    <property type="evidence" value="ECO:0007669"/>
    <property type="project" value="UniProtKB-EC"/>
</dbReference>
<dbReference type="InterPro" id="IPR006232">
    <property type="entry name" value="Suc6P_hydrolase"/>
</dbReference>
<feature type="domain" description="Glycosyl hydrolase family 32 N-terminal" evidence="6">
    <location>
        <begin position="34"/>
        <end position="337"/>
    </location>
</feature>
<feature type="domain" description="Glycosyl hydrolase family 32 C-terminal" evidence="7">
    <location>
        <begin position="341"/>
        <end position="489"/>
    </location>
</feature>
<dbReference type="GO" id="GO:0005737">
    <property type="term" value="C:cytoplasm"/>
    <property type="evidence" value="ECO:0007669"/>
    <property type="project" value="UniProtKB-SubCell"/>
</dbReference>
<dbReference type="OrthoDB" id="9801455at2"/>
<dbReference type="PANTHER" id="PTHR43101">
    <property type="entry name" value="BETA-FRUCTOSIDASE"/>
    <property type="match status" value="1"/>
</dbReference>
<evidence type="ECO:0000256" key="1">
    <source>
        <dbReference type="ARBA" id="ARBA00009902"/>
    </source>
</evidence>
<keyword evidence="9" id="KW-1185">Reference proteome</keyword>
<dbReference type="EMBL" id="CP038437">
    <property type="protein sequence ID" value="QEM80764.1"/>
    <property type="molecule type" value="Genomic_DNA"/>
</dbReference>
<reference evidence="8" key="1">
    <citation type="submission" date="2021-02" db="EMBL/GenBank/DDBJ databases">
        <title>Strain Y2R2, a novel species of the genus Halomonas.</title>
        <authorList>
            <person name="Huang H."/>
        </authorList>
    </citation>
    <scope>NUCLEOTIDE SEQUENCE</scope>
    <source>
        <strain evidence="8">Y2R2</strain>
    </source>
</reference>
<dbReference type="SMART" id="SM00640">
    <property type="entry name" value="Glyco_32"/>
    <property type="match status" value="1"/>
</dbReference>
<proteinExistence type="inferred from homology"/>
<keyword evidence="3 4" id="KW-0326">Glycosidase</keyword>
<dbReference type="SUPFAM" id="SSF75005">
    <property type="entry name" value="Arabinanase/levansucrase/invertase"/>
    <property type="match status" value="1"/>
</dbReference>
<organism evidence="8 9">
    <name type="scientific">Halomonas binhaiensis</name>
    <dbReference type="NCBI Taxonomy" id="2562282"/>
    <lineage>
        <taxon>Bacteria</taxon>
        <taxon>Pseudomonadati</taxon>
        <taxon>Pseudomonadota</taxon>
        <taxon>Gammaproteobacteria</taxon>
        <taxon>Oceanospirillales</taxon>
        <taxon>Halomonadaceae</taxon>
        <taxon>Halomonas</taxon>
    </lineage>
</organism>
<evidence type="ECO:0000259" key="6">
    <source>
        <dbReference type="Pfam" id="PF00251"/>
    </source>
</evidence>
<dbReference type="CDD" id="cd08996">
    <property type="entry name" value="GH32_FFase"/>
    <property type="match status" value="1"/>
</dbReference>
<evidence type="ECO:0000256" key="3">
    <source>
        <dbReference type="ARBA" id="ARBA00023295"/>
    </source>
</evidence>
<comment type="similarity">
    <text evidence="1 4">Belongs to the glycosyl hydrolase 32 family.</text>
</comment>